<comment type="PTM">
    <text evidence="10">4'-phosphopantetheine is transferred from CoA to a specific serine of apo-ACP by acpS.</text>
</comment>
<gene>
    <name evidence="8 12" type="primary">acpP</name>
    <name evidence="12" type="ORF">BUCIPSTX3056_230</name>
</gene>
<evidence type="ECO:0000256" key="3">
    <source>
        <dbReference type="ARBA" id="ARBA00022553"/>
    </source>
</evidence>
<organism evidence="12 13">
    <name type="scientific">Buchnera aphidicola</name>
    <name type="common">Cinara pseudotaxifoliae</name>
    <dbReference type="NCBI Taxonomy" id="655384"/>
    <lineage>
        <taxon>Bacteria</taxon>
        <taxon>Pseudomonadati</taxon>
        <taxon>Pseudomonadota</taxon>
        <taxon>Gammaproteobacteria</taxon>
        <taxon>Enterobacterales</taxon>
        <taxon>Erwiniaceae</taxon>
        <taxon>Buchnera</taxon>
    </lineage>
</organism>
<evidence type="ECO:0000313" key="12">
    <source>
        <dbReference type="EMBL" id="VFP85962.1"/>
    </source>
</evidence>
<proteinExistence type="inferred from homology"/>
<dbReference type="HAMAP" id="MF_01217">
    <property type="entry name" value="Acyl_carrier"/>
    <property type="match status" value="1"/>
</dbReference>
<evidence type="ECO:0000256" key="2">
    <source>
        <dbReference type="ARBA" id="ARBA00022516"/>
    </source>
</evidence>
<comment type="subcellular location">
    <subcellularLocation>
        <location evidence="8">Cytoplasm</location>
    </subcellularLocation>
</comment>
<evidence type="ECO:0000259" key="11">
    <source>
        <dbReference type="PROSITE" id="PS50075"/>
    </source>
</evidence>
<keyword evidence="3 8" id="KW-0597">Phosphoprotein</keyword>
<comment type="pathway">
    <text evidence="7">Glycolipid biosynthesis; KDO(2)-lipid A biosynthesis.</text>
</comment>
<dbReference type="GO" id="GO:0000036">
    <property type="term" value="F:acyl carrier activity"/>
    <property type="evidence" value="ECO:0007669"/>
    <property type="project" value="UniProtKB-UniRule"/>
</dbReference>
<dbReference type="Proteomes" id="UP000294449">
    <property type="component" value="Chromosome"/>
</dbReference>
<accession>A0A451DH81</accession>
<name>A0A451DH81_9GAMM</name>
<dbReference type="PANTHER" id="PTHR20863:SF76">
    <property type="entry name" value="CARRIER DOMAIN-CONTAINING PROTEIN"/>
    <property type="match status" value="1"/>
</dbReference>
<dbReference type="NCBIfam" id="TIGR00517">
    <property type="entry name" value="acyl_carrier"/>
    <property type="match status" value="1"/>
</dbReference>
<dbReference type="NCBIfam" id="NF002148">
    <property type="entry name" value="PRK00982.1-2"/>
    <property type="match status" value="1"/>
</dbReference>
<keyword evidence="4 8" id="KW-0276">Fatty acid metabolism</keyword>
<evidence type="ECO:0000256" key="5">
    <source>
        <dbReference type="ARBA" id="ARBA00023098"/>
    </source>
</evidence>
<evidence type="ECO:0000256" key="1">
    <source>
        <dbReference type="ARBA" id="ARBA00022450"/>
    </source>
</evidence>
<comment type="pathway">
    <text evidence="8 10">Lipid metabolism; fatty acid biosynthesis.</text>
</comment>
<dbReference type="PROSITE" id="PS00012">
    <property type="entry name" value="PHOSPHOPANTETHEINE"/>
    <property type="match status" value="1"/>
</dbReference>
<dbReference type="UniPathway" id="UPA00094"/>
<dbReference type="PANTHER" id="PTHR20863">
    <property type="entry name" value="ACYL CARRIER PROTEIN"/>
    <property type="match status" value="1"/>
</dbReference>
<dbReference type="InterPro" id="IPR006162">
    <property type="entry name" value="Ppantetheine_attach_site"/>
</dbReference>
<evidence type="ECO:0000256" key="8">
    <source>
        <dbReference type="HAMAP-Rule" id="MF_01217"/>
    </source>
</evidence>
<dbReference type="NCBIfam" id="NF002150">
    <property type="entry name" value="PRK00982.1-4"/>
    <property type="match status" value="1"/>
</dbReference>
<evidence type="ECO:0000313" key="13">
    <source>
        <dbReference type="Proteomes" id="UP000294449"/>
    </source>
</evidence>
<dbReference type="GO" id="GO:0000035">
    <property type="term" value="F:acyl binding"/>
    <property type="evidence" value="ECO:0007669"/>
    <property type="project" value="TreeGrafter"/>
</dbReference>
<dbReference type="InterPro" id="IPR009081">
    <property type="entry name" value="PP-bd_ACP"/>
</dbReference>
<dbReference type="AlphaFoldDB" id="A0A451DH81"/>
<dbReference type="EMBL" id="LR217732">
    <property type="protein sequence ID" value="VFP85962.1"/>
    <property type="molecule type" value="Genomic_DNA"/>
</dbReference>
<dbReference type="InterPro" id="IPR003231">
    <property type="entry name" value="ACP"/>
</dbReference>
<keyword evidence="5 8" id="KW-0443">Lipid metabolism</keyword>
<dbReference type="Gene3D" id="1.10.1200.10">
    <property type="entry name" value="ACP-like"/>
    <property type="match status" value="1"/>
</dbReference>
<evidence type="ECO:0000256" key="7">
    <source>
        <dbReference type="ARBA" id="ARBA00024328"/>
    </source>
</evidence>
<sequence length="81" mass="9645">MRNICDRIIKIIKKQFRINNKNISLSSDLKKDLQADSLDFIELIMLLEEEFNIELFDMNPEEIKSIQNLVTYISNELKKNK</sequence>
<dbReference type="GO" id="GO:0016020">
    <property type="term" value="C:membrane"/>
    <property type="evidence" value="ECO:0007669"/>
    <property type="project" value="GOC"/>
</dbReference>
<dbReference type="PROSITE" id="PS50075">
    <property type="entry name" value="CARRIER"/>
    <property type="match status" value="1"/>
</dbReference>
<dbReference type="STRING" id="655384.GCA_900128595_00230"/>
<dbReference type="RefSeq" id="WP_075474750.1">
    <property type="nucleotide sequence ID" value="NZ_LR217732.1"/>
</dbReference>
<evidence type="ECO:0000256" key="4">
    <source>
        <dbReference type="ARBA" id="ARBA00022832"/>
    </source>
</evidence>
<evidence type="ECO:0000256" key="9">
    <source>
        <dbReference type="NCBIfam" id="TIGR00517"/>
    </source>
</evidence>
<feature type="modified residue" description="O-(pantetheine 4'-phosphoryl)serine" evidence="8">
    <location>
        <position position="37"/>
    </location>
</feature>
<keyword evidence="1 8" id="KW-0596">Phosphopantetheine</keyword>
<reference evidence="12 13" key="1">
    <citation type="submission" date="2019-02" db="EMBL/GenBank/DDBJ databases">
        <authorList>
            <person name="Manzano-Marin A."/>
            <person name="Manzano-Marin A."/>
        </authorList>
    </citation>
    <scope>NUCLEOTIDE SEQUENCE [LARGE SCALE GENOMIC DNA]</scope>
    <source>
        <strain evidence="12 13">BuCipseudotaxifoliae</strain>
    </source>
</reference>
<dbReference type="Pfam" id="PF00550">
    <property type="entry name" value="PP-binding"/>
    <property type="match status" value="1"/>
</dbReference>
<keyword evidence="2 8" id="KW-0444">Lipid biosynthesis</keyword>
<feature type="domain" description="Carrier" evidence="11">
    <location>
        <begin position="2"/>
        <end position="77"/>
    </location>
</feature>
<comment type="function">
    <text evidence="8 10">Carrier of the growing fatty acid chain in fatty acid biosynthesis.</text>
</comment>
<keyword evidence="8" id="KW-0963">Cytoplasm</keyword>
<comment type="PTM">
    <text evidence="8">4'-phosphopantetheine is transferred from CoA to a specific serine of apo-ACP by AcpS. This modification is essential for activity because fatty acids are bound in thioester linkage to the sulfhydryl of the prosthetic group.</text>
</comment>
<evidence type="ECO:0000256" key="10">
    <source>
        <dbReference type="RuleBase" id="RU003545"/>
    </source>
</evidence>
<dbReference type="SUPFAM" id="SSF47336">
    <property type="entry name" value="ACP-like"/>
    <property type="match status" value="1"/>
</dbReference>
<dbReference type="GO" id="GO:0036104">
    <property type="term" value="P:Kdo2-lipid A biosynthetic process"/>
    <property type="evidence" value="ECO:0007669"/>
    <property type="project" value="UniProtKB-UniPathway"/>
</dbReference>
<dbReference type="UniPathway" id="UPA00360"/>
<protein>
    <recommendedName>
        <fullName evidence="8 9">Acyl carrier protein</fullName>
        <shortName evidence="8">ACP</shortName>
    </recommendedName>
</protein>
<dbReference type="GO" id="GO:0005737">
    <property type="term" value="C:cytoplasm"/>
    <property type="evidence" value="ECO:0007669"/>
    <property type="project" value="UniProtKB-SubCell"/>
</dbReference>
<dbReference type="InterPro" id="IPR036736">
    <property type="entry name" value="ACP-like_sf"/>
</dbReference>
<comment type="similarity">
    <text evidence="8">Belongs to the acyl carrier protein (ACP) family.</text>
</comment>
<keyword evidence="6 8" id="KW-0275">Fatty acid biosynthesis</keyword>
<evidence type="ECO:0000256" key="6">
    <source>
        <dbReference type="ARBA" id="ARBA00023160"/>
    </source>
</evidence>